<dbReference type="Proteomes" id="UP000030746">
    <property type="component" value="Unassembled WGS sequence"/>
</dbReference>
<organism evidence="2 3">
    <name type="scientific">Lottia gigantea</name>
    <name type="common">Giant owl limpet</name>
    <dbReference type="NCBI Taxonomy" id="225164"/>
    <lineage>
        <taxon>Eukaryota</taxon>
        <taxon>Metazoa</taxon>
        <taxon>Spiralia</taxon>
        <taxon>Lophotrochozoa</taxon>
        <taxon>Mollusca</taxon>
        <taxon>Gastropoda</taxon>
        <taxon>Patellogastropoda</taxon>
        <taxon>Lottioidea</taxon>
        <taxon>Lottiidae</taxon>
        <taxon>Lottia</taxon>
    </lineage>
</organism>
<dbReference type="OMA" id="WITEDCN"/>
<dbReference type="HOGENOM" id="CLU_666129_0_0_1"/>
<sequence length="360" mass="41225">MYPIQQICSVCTVLVLTAVTAQNIQGNDVLNECSRGLRRPHPTQENGFQIFVRNGWRSQWLDRQCPQYQIYDQKLCGCMEVHQPRPEPRQTNFQVENNRQVDDCPFHRRGANGPSTYERLGEDGWIQEDCNWPFYTGLIWDQDNCRCEWGPNPSFPEIIDHSNVFVPATCLLMLNMTFDDAIKDEGRDLWLKKNVKDSSHIISDPGAIGNAAQFYGESNIAVPYFKGNSFGTRFKVAFRFKPCDDQQEFKIDKVCDGGKNPPFEFTYTAWDNIFTVAMDTLNSNGPIIESCPVSRTNNGWYNVVIVYQDNFLDVKINDVPCIGSDKFIGELKTTDCPMNFPGSSYCGMLDEFYITRGCQY</sequence>
<accession>V3Z1C2</accession>
<dbReference type="GeneID" id="20240966"/>
<feature type="signal peptide" evidence="1">
    <location>
        <begin position="1"/>
        <end position="21"/>
    </location>
</feature>
<reference evidence="2 3" key="1">
    <citation type="journal article" date="2013" name="Nature">
        <title>Insights into bilaterian evolution from three spiralian genomes.</title>
        <authorList>
            <person name="Simakov O."/>
            <person name="Marletaz F."/>
            <person name="Cho S.J."/>
            <person name="Edsinger-Gonzales E."/>
            <person name="Havlak P."/>
            <person name="Hellsten U."/>
            <person name="Kuo D.H."/>
            <person name="Larsson T."/>
            <person name="Lv J."/>
            <person name="Arendt D."/>
            <person name="Savage R."/>
            <person name="Osoegawa K."/>
            <person name="de Jong P."/>
            <person name="Grimwood J."/>
            <person name="Chapman J.A."/>
            <person name="Shapiro H."/>
            <person name="Aerts A."/>
            <person name="Otillar R.P."/>
            <person name="Terry A.Y."/>
            <person name="Boore J.L."/>
            <person name="Grigoriev I.V."/>
            <person name="Lindberg D.R."/>
            <person name="Seaver E.C."/>
            <person name="Weisblat D.A."/>
            <person name="Putnam N.H."/>
            <person name="Rokhsar D.S."/>
        </authorList>
    </citation>
    <scope>NUCLEOTIDE SEQUENCE [LARGE SCALE GENOMIC DNA]</scope>
</reference>
<feature type="chain" id="PRO_5004715912" evidence="1">
    <location>
        <begin position="22"/>
        <end position="360"/>
    </location>
</feature>
<keyword evidence="1" id="KW-0732">Signal</keyword>
<dbReference type="InterPro" id="IPR013320">
    <property type="entry name" value="ConA-like_dom_sf"/>
</dbReference>
<dbReference type="OrthoDB" id="6049632at2759"/>
<evidence type="ECO:0000256" key="1">
    <source>
        <dbReference type="SAM" id="SignalP"/>
    </source>
</evidence>
<dbReference type="RefSeq" id="XP_009064939.1">
    <property type="nucleotide sequence ID" value="XM_009066691.1"/>
</dbReference>
<gene>
    <name evidence="2" type="ORF">LOTGIDRAFT_168772</name>
</gene>
<evidence type="ECO:0000313" key="3">
    <source>
        <dbReference type="Proteomes" id="UP000030746"/>
    </source>
</evidence>
<evidence type="ECO:0000313" key="2">
    <source>
        <dbReference type="EMBL" id="ESO84328.1"/>
    </source>
</evidence>
<proteinExistence type="predicted"/>
<protein>
    <submittedName>
        <fullName evidence="2">Uncharacterized protein</fullName>
    </submittedName>
</protein>
<dbReference type="KEGG" id="lgi:LOTGIDRAFT_168772"/>
<dbReference type="CTD" id="20240966"/>
<dbReference type="AlphaFoldDB" id="V3Z1C2"/>
<dbReference type="EMBL" id="KB203534">
    <property type="protein sequence ID" value="ESO84328.1"/>
    <property type="molecule type" value="Genomic_DNA"/>
</dbReference>
<name>V3Z1C2_LOTGI</name>
<dbReference type="Gene3D" id="2.60.120.200">
    <property type="match status" value="1"/>
</dbReference>
<keyword evidence="3" id="KW-1185">Reference proteome</keyword>
<dbReference type="SUPFAM" id="SSF49899">
    <property type="entry name" value="Concanavalin A-like lectins/glucanases"/>
    <property type="match status" value="1"/>
</dbReference>